<keyword evidence="2" id="KW-0378">Hydrolase</keyword>
<dbReference type="EMBL" id="VITT01000013">
    <property type="protein sequence ID" value="TWB56114.1"/>
    <property type="molecule type" value="Genomic_DNA"/>
</dbReference>
<dbReference type="GO" id="GO:0004519">
    <property type="term" value="F:endonuclease activity"/>
    <property type="evidence" value="ECO:0007669"/>
    <property type="project" value="UniProtKB-KW"/>
</dbReference>
<sequence>MISIFVAVTDFDWYQYLAAQPNLEEVNFWQPGGKTAFKALQPGELFLFKLHSPRNYIVGGGIFGHATFLPVSMAWETFTRSNGATSLAEMRARVARYRREQPDHRQDYQIGCRLLEQPFFFPEDQWIPVPQSWSPNIVVGKSFSANDGDGRYLWDAVQDRLQGQGLPMAAPRTTIDEAPIRRYGAPTLITPRLGQGTFRVAVTDSYGRRCAVTGEKTLPILDAAHIKDFGEGGDHTVDNGLLLRTDIHRLFDRGYVTVSGDHRFVVSRRLKEDFDNGRHYYELHGQTVRAPELPAAKPSATALTWHWDNRFLG</sequence>
<reference evidence="2 3" key="1">
    <citation type="submission" date="2019-06" db="EMBL/GenBank/DDBJ databases">
        <title>Genomic Encyclopedia of Type Strains, Phase IV (KMG-V): Genome sequencing to study the core and pangenomes of soil and plant-associated prokaryotes.</title>
        <authorList>
            <person name="Whitman W."/>
        </authorList>
    </citation>
    <scope>NUCLEOTIDE SEQUENCE [LARGE SCALE GENOMIC DNA]</scope>
    <source>
        <strain evidence="2 3">BR 11140</strain>
    </source>
</reference>
<dbReference type="AlphaFoldDB" id="A0A560IGC5"/>
<feature type="domain" description="HNH nuclease" evidence="1">
    <location>
        <begin position="210"/>
        <end position="258"/>
    </location>
</feature>
<dbReference type="OrthoDB" id="529575at2"/>
<accession>A0A560IGC5</accession>
<keyword evidence="2" id="KW-0255">Endonuclease</keyword>
<comment type="caution">
    <text evidence="2">The sequence shown here is derived from an EMBL/GenBank/DDBJ whole genome shotgun (WGS) entry which is preliminary data.</text>
</comment>
<evidence type="ECO:0000313" key="2">
    <source>
        <dbReference type="EMBL" id="TWB56114.1"/>
    </source>
</evidence>
<organism evidence="2 3">
    <name type="scientific">Nitrospirillum amazonense</name>
    <dbReference type="NCBI Taxonomy" id="28077"/>
    <lineage>
        <taxon>Bacteria</taxon>
        <taxon>Pseudomonadati</taxon>
        <taxon>Pseudomonadota</taxon>
        <taxon>Alphaproteobacteria</taxon>
        <taxon>Rhodospirillales</taxon>
        <taxon>Azospirillaceae</taxon>
        <taxon>Nitrospirillum</taxon>
    </lineage>
</organism>
<name>A0A560IGC5_9PROT</name>
<gene>
    <name evidence="2" type="ORF">FBZ92_113108</name>
</gene>
<keyword evidence="2" id="KW-0540">Nuclease</keyword>
<evidence type="ECO:0000259" key="1">
    <source>
        <dbReference type="Pfam" id="PF13391"/>
    </source>
</evidence>
<dbReference type="Proteomes" id="UP000318050">
    <property type="component" value="Unassembled WGS sequence"/>
</dbReference>
<dbReference type="Pfam" id="PF13391">
    <property type="entry name" value="HNH_2"/>
    <property type="match status" value="1"/>
</dbReference>
<dbReference type="InterPro" id="IPR003615">
    <property type="entry name" value="HNH_nuc"/>
</dbReference>
<proteinExistence type="predicted"/>
<protein>
    <submittedName>
        <fullName evidence="2">Restriction endonuclease</fullName>
    </submittedName>
</protein>
<evidence type="ECO:0000313" key="3">
    <source>
        <dbReference type="Proteomes" id="UP000318050"/>
    </source>
</evidence>